<protein>
    <submittedName>
        <fullName evidence="10">Multidrug efflux MFS transporter</fullName>
    </submittedName>
</protein>
<dbReference type="GO" id="GO:0005886">
    <property type="term" value="C:plasma membrane"/>
    <property type="evidence" value="ECO:0007669"/>
    <property type="project" value="UniProtKB-SubCell"/>
</dbReference>
<dbReference type="Proteomes" id="UP000371423">
    <property type="component" value="Unassembled WGS sequence"/>
</dbReference>
<feature type="transmembrane region" description="Helical" evidence="7">
    <location>
        <begin position="20"/>
        <end position="39"/>
    </location>
</feature>
<feature type="transmembrane region" description="Helical" evidence="7">
    <location>
        <begin position="117"/>
        <end position="137"/>
    </location>
</feature>
<evidence type="ECO:0000313" key="9">
    <source>
        <dbReference type="EMBL" id="MQS76166.1"/>
    </source>
</evidence>
<dbReference type="OrthoDB" id="9816041at2"/>
<comment type="caution">
    <text evidence="10">The sequence shown here is derived from an EMBL/GenBank/DDBJ whole genome shotgun (WGS) entry which is preliminary data.</text>
</comment>
<evidence type="ECO:0000313" key="10">
    <source>
        <dbReference type="EMBL" id="MQS98227.1"/>
    </source>
</evidence>
<evidence type="ECO:0000256" key="7">
    <source>
        <dbReference type="SAM" id="Phobius"/>
    </source>
</evidence>
<feature type="transmembrane region" description="Helical" evidence="7">
    <location>
        <begin position="457"/>
        <end position="478"/>
    </location>
</feature>
<dbReference type="AlphaFoldDB" id="A0A5P0ZZ37"/>
<dbReference type="EMBL" id="VDFO01000041">
    <property type="protein sequence ID" value="MQS98227.1"/>
    <property type="molecule type" value="Genomic_DNA"/>
</dbReference>
<dbReference type="PANTHER" id="PTHR42718">
    <property type="entry name" value="MAJOR FACILITATOR SUPERFAMILY MULTIDRUG TRANSPORTER MFSC"/>
    <property type="match status" value="1"/>
</dbReference>
<sequence>MANNDKGILDAHGKPFNRNLLVLVLLVGTFCTVLNGTILTTAFPTLMKEFNVTTSDVQWLTTGFLLVNGIMIPVTAWLSNNFSTKILYIIAMSTFLVGTIMCFTAPTFWMILAGRLIQAVGVGITMPLMQMVMLSVFPPNKRGAAMGLGGLVIGLAPAIGPTLSGFIIDNFTWRDLFGMIIPIVVIVLILAFIFMRPVIQTHRSKLDVLSLIESTVGFGAILYGFSSVGNDGWGSATVIVSIIVGIIFIVLFGFRQLHMETPFLELRVFKEKKFATAAALSSVTNMAMIGVEMVLPLYLQIVKGMSAFHSGLTLLPGALMMGIMSPITGNAFDKFGPKDLVRMGMFLLTAGTIPFFFLTQETPVIDIVILYMIRMFGISMVMMPATTDGMNALPFDLMSHGTAVNNTVRQVFSSMGTAILISVLTNVTNNVQPSKTMLSQAPLKYQDNFMSATLSGYHAAFAVAVLFCLIGFAISFTVTNRKKSNQDVDMAQLKNTKLAGEE</sequence>
<evidence type="ECO:0000256" key="4">
    <source>
        <dbReference type="ARBA" id="ARBA00022692"/>
    </source>
</evidence>
<reference evidence="11 12" key="1">
    <citation type="journal article" date="2019" name="Syst. Appl. Microbiol.">
        <title>Polyphasic characterization of two novel Lactobacillus spp. isolated from blown salami packages: Description of Lactobacillus halodurans sp. nov. and Lactobacillus salsicarnum sp. nov.</title>
        <authorList>
            <person name="Schuster J.A."/>
            <person name="Klingl A."/>
            <person name="Vogel R.F."/>
            <person name="Ehrmann M.A."/>
        </authorList>
    </citation>
    <scope>NUCLEOTIDE SEQUENCE [LARGE SCALE GENOMIC DNA]</scope>
    <source>
        <strain evidence="10 11">TMW 1.1920</strain>
        <strain evidence="9 12">TMW 1.2172</strain>
    </source>
</reference>
<evidence type="ECO:0000256" key="1">
    <source>
        <dbReference type="ARBA" id="ARBA00004651"/>
    </source>
</evidence>
<dbReference type="RefSeq" id="WP_153385557.1">
    <property type="nucleotide sequence ID" value="NZ_VDFO01000041.1"/>
</dbReference>
<keyword evidence="5 7" id="KW-1133">Transmembrane helix</keyword>
<dbReference type="NCBIfam" id="TIGR00711">
    <property type="entry name" value="efflux_EmrB"/>
    <property type="match status" value="1"/>
</dbReference>
<organism evidence="10 11">
    <name type="scientific">Companilactobacillus halodurans</name>
    <dbReference type="NCBI Taxonomy" id="2584183"/>
    <lineage>
        <taxon>Bacteria</taxon>
        <taxon>Bacillati</taxon>
        <taxon>Bacillota</taxon>
        <taxon>Bacilli</taxon>
        <taxon>Lactobacillales</taxon>
        <taxon>Lactobacillaceae</taxon>
        <taxon>Companilactobacillus</taxon>
    </lineage>
</organism>
<feature type="transmembrane region" description="Helical" evidence="7">
    <location>
        <begin position="59"/>
        <end position="79"/>
    </location>
</feature>
<dbReference type="InterPro" id="IPR020846">
    <property type="entry name" value="MFS_dom"/>
</dbReference>
<keyword evidence="3" id="KW-1003">Cell membrane</keyword>
<accession>A0A5P0ZZ37</accession>
<keyword evidence="11" id="KW-1185">Reference proteome</keyword>
<dbReference type="CDD" id="cd17503">
    <property type="entry name" value="MFS_LmrB_MDR_like"/>
    <property type="match status" value="1"/>
</dbReference>
<dbReference type="Proteomes" id="UP000414364">
    <property type="component" value="Unassembled WGS sequence"/>
</dbReference>
<feature type="transmembrane region" description="Helical" evidence="7">
    <location>
        <begin position="232"/>
        <end position="254"/>
    </location>
</feature>
<feature type="transmembrane region" description="Helical" evidence="7">
    <location>
        <begin position="206"/>
        <end position="226"/>
    </location>
</feature>
<proteinExistence type="predicted"/>
<comment type="subcellular location">
    <subcellularLocation>
        <location evidence="1">Cell membrane</location>
        <topology evidence="1">Multi-pass membrane protein</topology>
    </subcellularLocation>
</comment>
<dbReference type="Pfam" id="PF07690">
    <property type="entry name" value="MFS_1"/>
    <property type="match status" value="1"/>
</dbReference>
<feature type="transmembrane region" description="Helical" evidence="7">
    <location>
        <begin position="364"/>
        <end position="386"/>
    </location>
</feature>
<keyword evidence="6 7" id="KW-0472">Membrane</keyword>
<evidence type="ECO:0000256" key="2">
    <source>
        <dbReference type="ARBA" id="ARBA00022448"/>
    </source>
</evidence>
<keyword evidence="2" id="KW-0813">Transport</keyword>
<feature type="domain" description="Major facilitator superfamily (MFS) profile" evidence="8">
    <location>
        <begin position="21"/>
        <end position="483"/>
    </location>
</feature>
<gene>
    <name evidence="10" type="ORF">FHL05_10075</name>
    <name evidence="9" type="ORF">FHL06_07175</name>
</gene>
<feature type="transmembrane region" description="Helical" evidence="7">
    <location>
        <begin position="340"/>
        <end position="358"/>
    </location>
</feature>
<dbReference type="PROSITE" id="PS50850">
    <property type="entry name" value="MFS"/>
    <property type="match status" value="1"/>
</dbReference>
<feature type="transmembrane region" description="Helical" evidence="7">
    <location>
        <begin position="86"/>
        <end position="111"/>
    </location>
</feature>
<evidence type="ECO:0000313" key="12">
    <source>
        <dbReference type="Proteomes" id="UP000414364"/>
    </source>
</evidence>
<feature type="transmembrane region" description="Helical" evidence="7">
    <location>
        <begin position="176"/>
        <end position="194"/>
    </location>
</feature>
<dbReference type="InterPro" id="IPR011701">
    <property type="entry name" value="MFS"/>
</dbReference>
<name>A0A5P0ZZ37_9LACO</name>
<dbReference type="SUPFAM" id="SSF103473">
    <property type="entry name" value="MFS general substrate transporter"/>
    <property type="match status" value="1"/>
</dbReference>
<dbReference type="Gene3D" id="1.20.1720.10">
    <property type="entry name" value="Multidrug resistance protein D"/>
    <property type="match status" value="1"/>
</dbReference>
<keyword evidence="4 7" id="KW-0812">Transmembrane</keyword>
<evidence type="ECO:0000256" key="5">
    <source>
        <dbReference type="ARBA" id="ARBA00022989"/>
    </source>
</evidence>
<evidence type="ECO:0000313" key="11">
    <source>
        <dbReference type="Proteomes" id="UP000371423"/>
    </source>
</evidence>
<dbReference type="PRINTS" id="PR01036">
    <property type="entry name" value="TCRTETB"/>
</dbReference>
<dbReference type="PANTHER" id="PTHR42718:SF24">
    <property type="entry name" value="MAJOR FACILITATOR SUPERFAMILY (MFS) PROFILE DOMAIN-CONTAINING PROTEIN"/>
    <property type="match status" value="1"/>
</dbReference>
<evidence type="ECO:0000256" key="3">
    <source>
        <dbReference type="ARBA" id="ARBA00022475"/>
    </source>
</evidence>
<dbReference type="InterPro" id="IPR004638">
    <property type="entry name" value="EmrB-like"/>
</dbReference>
<feature type="transmembrane region" description="Helical" evidence="7">
    <location>
        <begin position="274"/>
        <end position="295"/>
    </location>
</feature>
<dbReference type="GO" id="GO:0022857">
    <property type="term" value="F:transmembrane transporter activity"/>
    <property type="evidence" value="ECO:0007669"/>
    <property type="project" value="InterPro"/>
</dbReference>
<evidence type="ECO:0000259" key="8">
    <source>
        <dbReference type="PROSITE" id="PS50850"/>
    </source>
</evidence>
<evidence type="ECO:0000256" key="6">
    <source>
        <dbReference type="ARBA" id="ARBA00023136"/>
    </source>
</evidence>
<dbReference type="InterPro" id="IPR036259">
    <property type="entry name" value="MFS_trans_sf"/>
</dbReference>
<feature type="transmembrane region" description="Helical" evidence="7">
    <location>
        <begin position="144"/>
        <end position="164"/>
    </location>
</feature>
<dbReference type="Gene3D" id="1.20.1250.20">
    <property type="entry name" value="MFS general substrate transporter like domains"/>
    <property type="match status" value="1"/>
</dbReference>
<dbReference type="EMBL" id="VDFP01000012">
    <property type="protein sequence ID" value="MQS76166.1"/>
    <property type="molecule type" value="Genomic_DNA"/>
</dbReference>